<keyword evidence="2" id="KW-1185">Reference proteome</keyword>
<dbReference type="EMBL" id="JAAAIN010000687">
    <property type="protein sequence ID" value="KAG0311701.1"/>
    <property type="molecule type" value="Genomic_DNA"/>
</dbReference>
<protein>
    <submittedName>
        <fullName evidence="1">Uncharacterized protein</fullName>
    </submittedName>
</protein>
<evidence type="ECO:0000313" key="1">
    <source>
        <dbReference type="EMBL" id="KAG0311701.1"/>
    </source>
</evidence>
<organism evidence="1 2">
    <name type="scientific">Linnemannia gamsii</name>
    <dbReference type="NCBI Taxonomy" id="64522"/>
    <lineage>
        <taxon>Eukaryota</taxon>
        <taxon>Fungi</taxon>
        <taxon>Fungi incertae sedis</taxon>
        <taxon>Mucoromycota</taxon>
        <taxon>Mortierellomycotina</taxon>
        <taxon>Mortierellomycetes</taxon>
        <taxon>Mortierellales</taxon>
        <taxon>Mortierellaceae</taxon>
        <taxon>Linnemannia</taxon>
    </lineage>
</organism>
<accession>A0A9P6R5W3</accession>
<name>A0A9P6R5W3_9FUNG</name>
<sequence length="62" mass="6774">MSDTEAHTNVVEPFPAIALPITMCPSTPLLKPVGFGYIGYSGDIDNIGHRLPRGYLYQHSVD</sequence>
<dbReference type="Proteomes" id="UP000823405">
    <property type="component" value="Unassembled WGS sequence"/>
</dbReference>
<comment type="caution">
    <text evidence="1">The sequence shown here is derived from an EMBL/GenBank/DDBJ whole genome shotgun (WGS) entry which is preliminary data.</text>
</comment>
<dbReference type="AlphaFoldDB" id="A0A9P6R5W3"/>
<proteinExistence type="predicted"/>
<reference evidence="1" key="1">
    <citation type="journal article" date="2020" name="Fungal Divers.">
        <title>Resolving the Mortierellaceae phylogeny through synthesis of multi-gene phylogenetics and phylogenomics.</title>
        <authorList>
            <person name="Vandepol N."/>
            <person name="Liber J."/>
            <person name="Desiro A."/>
            <person name="Na H."/>
            <person name="Kennedy M."/>
            <person name="Barry K."/>
            <person name="Grigoriev I.V."/>
            <person name="Miller A.N."/>
            <person name="O'Donnell K."/>
            <person name="Stajich J.E."/>
            <person name="Bonito G."/>
        </authorList>
    </citation>
    <scope>NUCLEOTIDE SEQUENCE</scope>
    <source>
        <strain evidence="1">NVP60</strain>
    </source>
</reference>
<evidence type="ECO:0000313" key="2">
    <source>
        <dbReference type="Proteomes" id="UP000823405"/>
    </source>
</evidence>
<gene>
    <name evidence="1" type="ORF">BGZ97_011686</name>
</gene>